<evidence type="ECO:0000313" key="1">
    <source>
        <dbReference type="EMBL" id="GAJ06969.1"/>
    </source>
</evidence>
<gene>
    <name evidence="1" type="ORF">S12H4_54046</name>
</gene>
<proteinExistence type="predicted"/>
<accession>X1TP12</accession>
<comment type="caution">
    <text evidence="1">The sequence shown here is derived from an EMBL/GenBank/DDBJ whole genome shotgun (WGS) entry which is preliminary data.</text>
</comment>
<dbReference type="EMBL" id="BARW01034487">
    <property type="protein sequence ID" value="GAJ06969.1"/>
    <property type="molecule type" value="Genomic_DNA"/>
</dbReference>
<dbReference type="AlphaFoldDB" id="X1TP12"/>
<sequence>MAVGDKSDEKAIKALLDLASAKALTLFQTIIANVAVLEHHEHSRSRVYPQNVGAVATLIAAAEADKYGDWIEIIPEDTVDFKYEVVG</sequence>
<organism evidence="1">
    <name type="scientific">marine sediment metagenome</name>
    <dbReference type="NCBI Taxonomy" id="412755"/>
    <lineage>
        <taxon>unclassified sequences</taxon>
        <taxon>metagenomes</taxon>
        <taxon>ecological metagenomes</taxon>
    </lineage>
</organism>
<reference evidence="1" key="1">
    <citation type="journal article" date="2014" name="Front. Microbiol.">
        <title>High frequency of phylogenetically diverse reductive dehalogenase-homologous genes in deep subseafloor sedimentary metagenomes.</title>
        <authorList>
            <person name="Kawai M."/>
            <person name="Futagami T."/>
            <person name="Toyoda A."/>
            <person name="Takaki Y."/>
            <person name="Nishi S."/>
            <person name="Hori S."/>
            <person name="Arai W."/>
            <person name="Tsubouchi T."/>
            <person name="Morono Y."/>
            <person name="Uchiyama I."/>
            <person name="Ito T."/>
            <person name="Fujiyama A."/>
            <person name="Inagaki F."/>
            <person name="Takami H."/>
        </authorList>
    </citation>
    <scope>NUCLEOTIDE SEQUENCE</scope>
    <source>
        <strain evidence="1">Expedition CK06-06</strain>
    </source>
</reference>
<protein>
    <submittedName>
        <fullName evidence="1">Uncharacterized protein</fullName>
    </submittedName>
</protein>
<name>X1TP12_9ZZZZ</name>
<feature type="non-terminal residue" evidence="1">
    <location>
        <position position="87"/>
    </location>
</feature>